<dbReference type="EMBL" id="JADEWU010000026">
    <property type="protein sequence ID" value="MBE9144131.1"/>
    <property type="molecule type" value="Genomic_DNA"/>
</dbReference>
<reference evidence="2 3" key="1">
    <citation type="submission" date="2020-10" db="EMBL/GenBank/DDBJ databases">
        <authorList>
            <person name="Castelo-Branco R."/>
            <person name="Eusebio N."/>
            <person name="Adriana R."/>
            <person name="Vieira A."/>
            <person name="Brugerolle De Fraissinette N."/>
            <person name="Rezende De Castro R."/>
            <person name="Schneider M.P."/>
            <person name="Vasconcelos V."/>
            <person name="Leao P.N."/>
        </authorList>
    </citation>
    <scope>NUCLEOTIDE SEQUENCE [LARGE SCALE GENOMIC DNA]</scope>
    <source>
        <strain evidence="2 3">LEGE 06226</strain>
    </source>
</reference>
<evidence type="ECO:0000313" key="3">
    <source>
        <dbReference type="Proteomes" id="UP000640725"/>
    </source>
</evidence>
<organism evidence="2 3">
    <name type="scientific">Planktothrix mougeotii LEGE 06226</name>
    <dbReference type="NCBI Taxonomy" id="1828728"/>
    <lineage>
        <taxon>Bacteria</taxon>
        <taxon>Bacillati</taxon>
        <taxon>Cyanobacteriota</taxon>
        <taxon>Cyanophyceae</taxon>
        <taxon>Oscillatoriophycideae</taxon>
        <taxon>Oscillatoriales</taxon>
        <taxon>Microcoleaceae</taxon>
        <taxon>Planktothrix</taxon>
    </lineage>
</organism>
<keyword evidence="3" id="KW-1185">Reference proteome</keyword>
<keyword evidence="1" id="KW-0472">Membrane</keyword>
<sequence length="102" mass="10202">MDIFLHNLQIFPVVLNVIESCQPPNPLQWGMIIGLVATAGLVTVVAAGVTVASIATTLVTMIMAGSSIETIAAAITGDVATGGGLTTIIGGLVVSIRGILGC</sequence>
<dbReference type="Proteomes" id="UP000640725">
    <property type="component" value="Unassembled WGS sequence"/>
</dbReference>
<accession>A0ABR9UD92</accession>
<evidence type="ECO:0000313" key="2">
    <source>
        <dbReference type="EMBL" id="MBE9144131.1"/>
    </source>
</evidence>
<protein>
    <submittedName>
        <fullName evidence="2">Uncharacterized protein</fullName>
    </submittedName>
</protein>
<evidence type="ECO:0000256" key="1">
    <source>
        <dbReference type="SAM" id="Phobius"/>
    </source>
</evidence>
<dbReference type="RefSeq" id="WP_193869651.1">
    <property type="nucleotide sequence ID" value="NZ_JADEWU010000026.1"/>
</dbReference>
<feature type="transmembrane region" description="Helical" evidence="1">
    <location>
        <begin position="32"/>
        <end position="59"/>
    </location>
</feature>
<gene>
    <name evidence="2" type="ORF">IQ236_13005</name>
</gene>
<keyword evidence="1" id="KW-0812">Transmembrane</keyword>
<comment type="caution">
    <text evidence="2">The sequence shown here is derived from an EMBL/GenBank/DDBJ whole genome shotgun (WGS) entry which is preliminary data.</text>
</comment>
<proteinExistence type="predicted"/>
<keyword evidence="1" id="KW-1133">Transmembrane helix</keyword>
<name>A0ABR9UD92_9CYAN</name>